<proteinExistence type="predicted"/>
<feature type="transmembrane region" description="Helical" evidence="1">
    <location>
        <begin position="62"/>
        <end position="82"/>
    </location>
</feature>
<reference evidence="2 3" key="1">
    <citation type="submission" date="2018-08" db="EMBL/GenBank/DDBJ databases">
        <title>Sequencing the genomes of 1000 actinobacteria strains.</title>
        <authorList>
            <person name="Klenk H.-P."/>
        </authorList>
    </citation>
    <scope>NUCLEOTIDE SEQUENCE [LARGE SCALE GENOMIC DNA]</scope>
    <source>
        <strain evidence="2 3">DSM 44099</strain>
    </source>
</reference>
<feature type="transmembrane region" description="Helical" evidence="1">
    <location>
        <begin position="34"/>
        <end position="55"/>
    </location>
</feature>
<accession>A0A3D9ZVR8</accession>
<keyword evidence="1" id="KW-0472">Membrane</keyword>
<evidence type="ECO:0000313" key="2">
    <source>
        <dbReference type="EMBL" id="REG01288.1"/>
    </source>
</evidence>
<dbReference type="Proteomes" id="UP000256913">
    <property type="component" value="Unassembled WGS sequence"/>
</dbReference>
<evidence type="ECO:0000256" key="1">
    <source>
        <dbReference type="SAM" id="Phobius"/>
    </source>
</evidence>
<gene>
    <name evidence="2" type="ORF">DFJ67_7368</name>
</gene>
<evidence type="ECO:0000313" key="3">
    <source>
        <dbReference type="Proteomes" id="UP000256913"/>
    </source>
</evidence>
<name>A0A3D9ZVR8_9ACTN</name>
<organism evidence="2 3">
    <name type="scientific">Asanoa ferruginea</name>
    <dbReference type="NCBI Taxonomy" id="53367"/>
    <lineage>
        <taxon>Bacteria</taxon>
        <taxon>Bacillati</taxon>
        <taxon>Actinomycetota</taxon>
        <taxon>Actinomycetes</taxon>
        <taxon>Micromonosporales</taxon>
        <taxon>Micromonosporaceae</taxon>
        <taxon>Asanoa</taxon>
    </lineage>
</organism>
<keyword evidence="1" id="KW-0812">Transmembrane</keyword>
<keyword evidence="1" id="KW-1133">Transmembrane helix</keyword>
<protein>
    <submittedName>
        <fullName evidence="2">Uncharacterized protein</fullName>
    </submittedName>
</protein>
<feature type="transmembrane region" description="Helical" evidence="1">
    <location>
        <begin position="88"/>
        <end position="108"/>
    </location>
</feature>
<comment type="caution">
    <text evidence="2">The sequence shown here is derived from an EMBL/GenBank/DDBJ whole genome shotgun (WGS) entry which is preliminary data.</text>
</comment>
<dbReference type="RefSeq" id="WP_116073434.1">
    <property type="nucleotide sequence ID" value="NZ_BONB01000051.1"/>
</dbReference>
<keyword evidence="3" id="KW-1185">Reference proteome</keyword>
<dbReference type="AlphaFoldDB" id="A0A3D9ZVR8"/>
<dbReference type="EMBL" id="QUMQ01000001">
    <property type="protein sequence ID" value="REG01288.1"/>
    <property type="molecule type" value="Genomic_DNA"/>
</dbReference>
<sequence length="120" mass="11766">MKRTAMTTTGLVLAGLLGLGDVISIVGGVDGPPLAVLIAGSLLGVITLVGVVLGWRGSRAGIVTVVVTRLLSALTAVPAFFVDDVPDGAVGFAAVGVAVTLITVALLAPALRPTVRAGVA</sequence>